<protein>
    <recommendedName>
        <fullName evidence="3">Insecticide toxin TcdB middle/N-terminal domain-containing protein</fullName>
    </recommendedName>
</protein>
<reference evidence="1" key="1">
    <citation type="submission" date="2021-02" db="EMBL/GenBank/DDBJ databases">
        <authorList>
            <person name="Nowell W R."/>
        </authorList>
    </citation>
    <scope>NUCLEOTIDE SEQUENCE</scope>
    <source>
        <strain evidence="1">Ploen Becks lab</strain>
    </source>
</reference>
<organism evidence="1 2">
    <name type="scientific">Brachionus calyciflorus</name>
    <dbReference type="NCBI Taxonomy" id="104777"/>
    <lineage>
        <taxon>Eukaryota</taxon>
        <taxon>Metazoa</taxon>
        <taxon>Spiralia</taxon>
        <taxon>Gnathifera</taxon>
        <taxon>Rotifera</taxon>
        <taxon>Eurotatoria</taxon>
        <taxon>Monogononta</taxon>
        <taxon>Pseudotrocha</taxon>
        <taxon>Ploima</taxon>
        <taxon>Brachionidae</taxon>
        <taxon>Brachionus</taxon>
    </lineage>
</organism>
<dbReference type="AlphaFoldDB" id="A0A814HSM9"/>
<accession>A0A814HSM9</accession>
<sequence length="429" mass="49279">MNNDGYMDIVGIGHSNQMIIDFNNQSSFEKRKIINLPSNWSKVSWNSVCYRLVDIFSNGFKYFFTIPERDISFLNDHVEILGSLGTTNFSSINGWSIGNHYREFIDLNNDNLPDMVGIDSLNRIHVGIATPSSQNWKTKYFATSIENVKKSNTKEENVFNADLNGDGLPDFVFFQCNGIFVSLNMANNFSTEHLLNSVPDLKFLNKNMAKIYLNLNKKPRLEAIRDSLGNEKKISYQSTANKTLYTESKFNFKSTYSSKGFAFDVVSEFWSSDGIGGMSSITYKYGEYKCSKIQGRSCSFAWIKSQNQNSKIFSTQQFHHKHPLTGMLLSKSSFYANKLITRTNFTYSIKQTDLIGDKKSWTILIKSKESEFYDIDGLFLKKEIDLNEYDDFGNVIQSKSSLIDRQNKVLLLFQFTIFNFIFCKCTKKI</sequence>
<dbReference type="EMBL" id="CAJNOC010004208">
    <property type="protein sequence ID" value="CAF1013381.1"/>
    <property type="molecule type" value="Genomic_DNA"/>
</dbReference>
<keyword evidence="2" id="KW-1185">Reference proteome</keyword>
<evidence type="ECO:0008006" key="3">
    <source>
        <dbReference type="Google" id="ProtNLM"/>
    </source>
</evidence>
<dbReference type="InterPro" id="IPR028994">
    <property type="entry name" value="Integrin_alpha_N"/>
</dbReference>
<evidence type="ECO:0000313" key="2">
    <source>
        <dbReference type="Proteomes" id="UP000663879"/>
    </source>
</evidence>
<dbReference type="Proteomes" id="UP000663879">
    <property type="component" value="Unassembled WGS sequence"/>
</dbReference>
<evidence type="ECO:0000313" key="1">
    <source>
        <dbReference type="EMBL" id="CAF1013381.1"/>
    </source>
</evidence>
<dbReference type="SUPFAM" id="SSF69318">
    <property type="entry name" value="Integrin alpha N-terminal domain"/>
    <property type="match status" value="1"/>
</dbReference>
<proteinExistence type="predicted"/>
<comment type="caution">
    <text evidence="1">The sequence shown here is derived from an EMBL/GenBank/DDBJ whole genome shotgun (WGS) entry which is preliminary data.</text>
</comment>
<gene>
    <name evidence="1" type="ORF">OXX778_LOCUS17004</name>
</gene>
<name>A0A814HSM9_9BILA</name>